<dbReference type="RefSeq" id="WP_141337486.1">
    <property type="nucleotide sequence ID" value="NZ_JBHMAX010000002.1"/>
</dbReference>
<dbReference type="InterPro" id="IPR036689">
    <property type="entry name" value="ESAT-6-like_sf"/>
</dbReference>
<proteinExistence type="predicted"/>
<sequence>MGDRIGVDVAAVEALADGYDRGVRTLEDVLGALGPAWARAGDVAGAAALRAAVTEAGEDWTRYAVALGSALDALGRATRESARAYAEVEDRVAAIWEAPPQGWAA</sequence>
<name>A0ABV5UYV2_9MICO</name>
<reference evidence="1 2" key="1">
    <citation type="submission" date="2024-09" db="EMBL/GenBank/DDBJ databases">
        <authorList>
            <person name="Sun Q."/>
            <person name="Mori K."/>
        </authorList>
    </citation>
    <scope>NUCLEOTIDE SEQUENCE [LARGE SCALE GENOMIC DNA]</scope>
    <source>
        <strain evidence="1 2">JCM 12763</strain>
    </source>
</reference>
<protein>
    <recommendedName>
        <fullName evidence="3">Excreted virulence factor EspC (Type VII ESX diderm)</fullName>
    </recommendedName>
</protein>
<dbReference type="EMBL" id="JBHMAX010000002">
    <property type="protein sequence ID" value="MFB9730727.1"/>
    <property type="molecule type" value="Genomic_DNA"/>
</dbReference>
<evidence type="ECO:0000313" key="2">
    <source>
        <dbReference type="Proteomes" id="UP001589613"/>
    </source>
</evidence>
<dbReference type="Proteomes" id="UP001589613">
    <property type="component" value="Unassembled WGS sequence"/>
</dbReference>
<accession>A0ABV5UYV2</accession>
<keyword evidence="2" id="KW-1185">Reference proteome</keyword>
<organism evidence="1 2">
    <name type="scientific">Ornithinimicrobium kibberense</name>
    <dbReference type="NCBI Taxonomy" id="282060"/>
    <lineage>
        <taxon>Bacteria</taxon>
        <taxon>Bacillati</taxon>
        <taxon>Actinomycetota</taxon>
        <taxon>Actinomycetes</taxon>
        <taxon>Micrococcales</taxon>
        <taxon>Ornithinimicrobiaceae</taxon>
        <taxon>Ornithinimicrobium</taxon>
    </lineage>
</organism>
<dbReference type="Gene3D" id="1.10.287.1060">
    <property type="entry name" value="ESAT-6-like"/>
    <property type="match status" value="1"/>
</dbReference>
<evidence type="ECO:0000313" key="1">
    <source>
        <dbReference type="EMBL" id="MFB9730727.1"/>
    </source>
</evidence>
<gene>
    <name evidence="1" type="ORF">ACFFN0_01565</name>
</gene>
<dbReference type="SUPFAM" id="SSF140453">
    <property type="entry name" value="EsxAB dimer-like"/>
    <property type="match status" value="1"/>
</dbReference>
<comment type="caution">
    <text evidence="1">The sequence shown here is derived from an EMBL/GenBank/DDBJ whole genome shotgun (WGS) entry which is preliminary data.</text>
</comment>
<evidence type="ECO:0008006" key="3">
    <source>
        <dbReference type="Google" id="ProtNLM"/>
    </source>
</evidence>